<gene>
    <name evidence="2" type="ORF">NE237_017746</name>
</gene>
<evidence type="ECO:0000313" key="3">
    <source>
        <dbReference type="Proteomes" id="UP001141806"/>
    </source>
</evidence>
<reference evidence="2" key="1">
    <citation type="journal article" date="2023" name="Plant J.">
        <title>The genome of the king protea, Protea cynaroides.</title>
        <authorList>
            <person name="Chang J."/>
            <person name="Duong T.A."/>
            <person name="Schoeman C."/>
            <person name="Ma X."/>
            <person name="Roodt D."/>
            <person name="Barker N."/>
            <person name="Li Z."/>
            <person name="Van de Peer Y."/>
            <person name="Mizrachi E."/>
        </authorList>
    </citation>
    <scope>NUCLEOTIDE SEQUENCE</scope>
    <source>
        <tissue evidence="2">Young leaves</tissue>
    </source>
</reference>
<name>A0A9Q0K8M4_9MAGN</name>
<accession>A0A9Q0K8M4</accession>
<proteinExistence type="predicted"/>
<sequence>MMAAAEGCRRAVASSLVPAINVVGCEHEGGRSSWGPVGDGAVGTQMAVEDHVGLRTSDVVAEELVVVAHREEEVGTTVVNKGEKKVHQFWADELESEEEAVDESQSVTIAKLVPNDKERSVASESLQSIPSGESSSSGAPLKEPDKHAVVQEDEIVMVANCGDDVSHSSSNSGFISTCRGAPEAVMHQDLVMVESRLQMDELKAVKQLESWRPAVLGNPSAAQRHVHLSPPASSAIRG</sequence>
<feature type="region of interest" description="Disordered" evidence="1">
    <location>
        <begin position="118"/>
        <end position="146"/>
    </location>
</feature>
<keyword evidence="3" id="KW-1185">Reference proteome</keyword>
<dbReference type="AlphaFoldDB" id="A0A9Q0K8M4"/>
<organism evidence="2 3">
    <name type="scientific">Protea cynaroides</name>
    <dbReference type="NCBI Taxonomy" id="273540"/>
    <lineage>
        <taxon>Eukaryota</taxon>
        <taxon>Viridiplantae</taxon>
        <taxon>Streptophyta</taxon>
        <taxon>Embryophyta</taxon>
        <taxon>Tracheophyta</taxon>
        <taxon>Spermatophyta</taxon>
        <taxon>Magnoliopsida</taxon>
        <taxon>Proteales</taxon>
        <taxon>Proteaceae</taxon>
        <taxon>Protea</taxon>
    </lineage>
</organism>
<dbReference type="Proteomes" id="UP001141806">
    <property type="component" value="Unassembled WGS sequence"/>
</dbReference>
<evidence type="ECO:0000256" key="1">
    <source>
        <dbReference type="SAM" id="MobiDB-lite"/>
    </source>
</evidence>
<dbReference type="EMBL" id="JAMYWD010000007">
    <property type="protein sequence ID" value="KAJ4965897.1"/>
    <property type="molecule type" value="Genomic_DNA"/>
</dbReference>
<evidence type="ECO:0000313" key="2">
    <source>
        <dbReference type="EMBL" id="KAJ4965897.1"/>
    </source>
</evidence>
<comment type="caution">
    <text evidence="2">The sequence shown here is derived from an EMBL/GenBank/DDBJ whole genome shotgun (WGS) entry which is preliminary data.</text>
</comment>
<protein>
    <submittedName>
        <fullName evidence="2">Uncharacterized protein</fullName>
    </submittedName>
</protein>
<feature type="compositionally biased region" description="Low complexity" evidence="1">
    <location>
        <begin position="123"/>
        <end position="141"/>
    </location>
</feature>